<dbReference type="Pfam" id="PF21693">
    <property type="entry name" value="SWT1_3rd"/>
    <property type="match status" value="1"/>
</dbReference>
<gene>
    <name evidence="3" type="primary">SWT1</name>
    <name evidence="3" type="ORF">FIM1_2649</name>
</gene>
<reference evidence="3 4" key="2">
    <citation type="submission" date="2019-11" db="EMBL/GenBank/DDBJ databases">
        <authorList>
            <person name="Lu H."/>
        </authorList>
    </citation>
    <scope>NUCLEOTIDE SEQUENCE [LARGE SCALE GENOMIC DNA]</scope>
    <source>
        <strain evidence="3 4">FIM1</strain>
    </source>
</reference>
<evidence type="ECO:0000313" key="3">
    <source>
        <dbReference type="EMBL" id="QGN15951.1"/>
    </source>
</evidence>
<feature type="compositionally biased region" description="Basic and acidic residues" evidence="1">
    <location>
        <begin position="8"/>
        <end position="21"/>
    </location>
</feature>
<sequence length="440" mass="50210">MLNSKYASKSDKSRGVVKTHKYDLDELHKELGIESETPEEDPTKKDTVVGHLEQNVHDNNDNGNFDEDMMDLDDENEVSFVSDLIQHHRDGQHYNESDSMDLSLDLATGIDQQNDSPTIAARTVLVVDTNFIVSHLNTLEQLRLLSAQYHHRILIPTTVVQELDGLKNSDKVTSSDYNSRHQSLGKLARAANDWIYKQLANLESSVIVQKMNQRYNYSLTKDDAILDCCLYFAQALQDFVVLLSNDKNLCLRALSEHLLTVSYRKGMTAELIASMVYKENLATRQNIQVPKPIEREPTYNGVSSSDFHALAVSAYDEFFNVIVEAIDRTMIRIYGDELMFTSYSRKEMTDFKAVARVIYKHYIAVFSDFFRNSGISHNDWKQLPNELVEVPVSVHQLKAFVTFWSKIVQALCKEDADVDSEASSKFFHTWLQRCSELGPA</sequence>
<dbReference type="PANTHER" id="PTHR16161:SF0">
    <property type="entry name" value="TRANSCRIPTIONAL PROTEIN SWT1"/>
    <property type="match status" value="1"/>
</dbReference>
<dbReference type="Gene3D" id="3.40.50.1010">
    <property type="entry name" value="5'-nuclease"/>
    <property type="match status" value="1"/>
</dbReference>
<dbReference type="CDD" id="cd18727">
    <property type="entry name" value="PIN_Swt1-like"/>
    <property type="match status" value="1"/>
</dbReference>
<evidence type="ECO:0000313" key="4">
    <source>
        <dbReference type="Proteomes" id="UP000422736"/>
    </source>
</evidence>
<accession>A0ABX6EVV9</accession>
<keyword evidence="4" id="KW-1185">Reference proteome</keyword>
<organism evidence="3 4">
    <name type="scientific">Kluyveromyces marxianus</name>
    <name type="common">Yeast</name>
    <name type="synonym">Candida kefyr</name>
    <dbReference type="NCBI Taxonomy" id="4911"/>
    <lineage>
        <taxon>Eukaryota</taxon>
        <taxon>Fungi</taxon>
        <taxon>Dikarya</taxon>
        <taxon>Ascomycota</taxon>
        <taxon>Saccharomycotina</taxon>
        <taxon>Saccharomycetes</taxon>
        <taxon>Saccharomycetales</taxon>
        <taxon>Saccharomycetaceae</taxon>
        <taxon>Kluyveromyces</taxon>
    </lineage>
</organism>
<evidence type="ECO:0000256" key="1">
    <source>
        <dbReference type="SAM" id="MobiDB-lite"/>
    </source>
</evidence>
<feature type="region of interest" description="Disordered" evidence="1">
    <location>
        <begin position="1"/>
        <end position="21"/>
    </location>
</feature>
<dbReference type="InterPro" id="IPR002716">
    <property type="entry name" value="PIN_dom"/>
</dbReference>
<dbReference type="InterPro" id="IPR029060">
    <property type="entry name" value="PIN-like_dom_sf"/>
</dbReference>
<dbReference type="SMART" id="SM00670">
    <property type="entry name" value="PINc"/>
    <property type="match status" value="1"/>
</dbReference>
<reference evidence="3 4" key="1">
    <citation type="submission" date="2016-03" db="EMBL/GenBank/DDBJ databases">
        <title>How can Kluyveromyces marxianus grow so fast - potential evolutionary course in Saccharomyces Complex revealed by comparative genomics.</title>
        <authorList>
            <person name="Mo W."/>
            <person name="Lu W."/>
            <person name="Yang X."/>
            <person name="Qi J."/>
            <person name="Lv H."/>
        </authorList>
    </citation>
    <scope>NUCLEOTIDE SEQUENCE [LARGE SCALE GENOMIC DNA]</scope>
    <source>
        <strain evidence="3 4">FIM1</strain>
    </source>
</reference>
<dbReference type="Proteomes" id="UP000422736">
    <property type="component" value="Chromosome 4"/>
</dbReference>
<dbReference type="PANTHER" id="PTHR16161">
    <property type="entry name" value="TRANSCRIPTIONAL PROTEIN SWT1"/>
    <property type="match status" value="1"/>
</dbReference>
<dbReference type="Pfam" id="PF13638">
    <property type="entry name" value="PIN_4"/>
    <property type="match status" value="1"/>
</dbReference>
<dbReference type="SUPFAM" id="SSF88723">
    <property type="entry name" value="PIN domain-like"/>
    <property type="match status" value="1"/>
</dbReference>
<dbReference type="InterPro" id="IPR052626">
    <property type="entry name" value="SWT1_Regulator"/>
</dbReference>
<proteinExistence type="predicted"/>
<dbReference type="EMBL" id="CP015057">
    <property type="protein sequence ID" value="QGN15951.1"/>
    <property type="molecule type" value="Genomic_DNA"/>
</dbReference>
<protein>
    <submittedName>
        <fullName evidence="3">Transcriptional protein SWT1</fullName>
    </submittedName>
</protein>
<evidence type="ECO:0000259" key="2">
    <source>
        <dbReference type="SMART" id="SM00670"/>
    </source>
</evidence>
<feature type="domain" description="PIN" evidence="2">
    <location>
        <begin position="123"/>
        <end position="251"/>
    </location>
</feature>
<dbReference type="InterPro" id="IPR049014">
    <property type="entry name" value="SWT1_C"/>
</dbReference>
<name>A0ABX6EVV9_KLUMA</name>